<name>A0A7M7RDN4_STRPU</name>
<evidence type="ECO:0000256" key="4">
    <source>
        <dbReference type="ARBA" id="ARBA00023242"/>
    </source>
</evidence>
<evidence type="ECO:0000256" key="2">
    <source>
        <dbReference type="ARBA" id="ARBA00022552"/>
    </source>
</evidence>
<dbReference type="OrthoDB" id="24745at2759"/>
<keyword evidence="4 6" id="KW-0539">Nucleus</keyword>
<dbReference type="GO" id="GO:0008033">
    <property type="term" value="P:tRNA processing"/>
    <property type="evidence" value="ECO:0000318"/>
    <property type="project" value="GO_Central"/>
</dbReference>
<dbReference type="PANTHER" id="PTHR48414:SF1">
    <property type="entry name" value="POP5 HOMOLOG, RIBONUCLEASE P_MRP SUBUNIT"/>
    <property type="match status" value="1"/>
</dbReference>
<keyword evidence="3 6" id="KW-0819">tRNA processing</keyword>
<sequence>MVRLKNRYVLGELILDDGRTATEAKLNTRVTQQAIHTVIKQLHGDFGIGAVTAGFVVKYVGLQTNTVLIKVRHRAIRYLTSSLPFVMSISKVPCCFLTLHVAGTMRACQKFLVKHDRRQLTILFKNSKTQTERNTVLDALKRCQAKETLWVEPKDDSFTDDDDSDEGR</sequence>
<dbReference type="Proteomes" id="UP000007110">
    <property type="component" value="Unassembled WGS sequence"/>
</dbReference>
<evidence type="ECO:0000256" key="3">
    <source>
        <dbReference type="ARBA" id="ARBA00022694"/>
    </source>
</evidence>
<evidence type="ECO:0000313" key="8">
    <source>
        <dbReference type="Proteomes" id="UP000007110"/>
    </source>
</evidence>
<dbReference type="OMA" id="HCFLFIR"/>
<dbReference type="RefSeq" id="XP_787064.3">
    <property type="nucleotide sequence ID" value="XM_781971.5"/>
</dbReference>
<dbReference type="FunCoup" id="A0A7M7RDN4">
    <property type="interactions" value="1075"/>
</dbReference>
<reference evidence="8" key="1">
    <citation type="submission" date="2015-02" db="EMBL/GenBank/DDBJ databases">
        <title>Genome sequencing for Strongylocentrotus purpuratus.</title>
        <authorList>
            <person name="Murali S."/>
            <person name="Liu Y."/>
            <person name="Vee V."/>
            <person name="English A."/>
            <person name="Wang M."/>
            <person name="Skinner E."/>
            <person name="Han Y."/>
            <person name="Muzny D.M."/>
            <person name="Worley K.C."/>
            <person name="Gibbs R.A."/>
        </authorList>
    </citation>
    <scope>NUCLEOTIDE SEQUENCE</scope>
</reference>
<dbReference type="GO" id="GO:0006364">
    <property type="term" value="P:rRNA processing"/>
    <property type="evidence" value="ECO:0000318"/>
    <property type="project" value="GO_Central"/>
</dbReference>
<evidence type="ECO:0000256" key="1">
    <source>
        <dbReference type="ARBA" id="ARBA00010800"/>
    </source>
</evidence>
<evidence type="ECO:0000313" key="7">
    <source>
        <dbReference type="EnsemblMetazoa" id="XP_787064"/>
    </source>
</evidence>
<dbReference type="Pfam" id="PF01900">
    <property type="entry name" value="RNase_P_Rpp14"/>
    <property type="match status" value="1"/>
</dbReference>
<comment type="similarity">
    <text evidence="1 6">Belongs to the eukaryotic/archaeal RNase P protein component 2 family.</text>
</comment>
<evidence type="ECO:0000256" key="5">
    <source>
        <dbReference type="ARBA" id="ARBA00044198"/>
    </source>
</evidence>
<dbReference type="GO" id="GO:0005655">
    <property type="term" value="C:nucleolar ribonuclease P complex"/>
    <property type="evidence" value="ECO:0000318"/>
    <property type="project" value="GO_Central"/>
</dbReference>
<dbReference type="EnsemblMetazoa" id="XM_011665411">
    <property type="protein sequence ID" value="XP_011663713"/>
    <property type="gene ID" value="LOC581994"/>
</dbReference>
<dbReference type="GeneID" id="581994"/>
<protein>
    <recommendedName>
        <fullName evidence="5 6">Ribonuclease P/MRP protein subunit POP5</fullName>
    </recommendedName>
</protein>
<reference evidence="7" key="2">
    <citation type="submission" date="2021-01" db="UniProtKB">
        <authorList>
            <consortium name="EnsemblMetazoa"/>
        </authorList>
    </citation>
    <scope>IDENTIFICATION</scope>
</reference>
<dbReference type="InterPro" id="IPR038085">
    <property type="entry name" value="Rnp2-like_sf"/>
</dbReference>
<keyword evidence="2" id="KW-0698">rRNA processing</keyword>
<keyword evidence="8" id="KW-1185">Reference proteome</keyword>
<organism evidence="7 8">
    <name type="scientific">Strongylocentrotus purpuratus</name>
    <name type="common">Purple sea urchin</name>
    <dbReference type="NCBI Taxonomy" id="7668"/>
    <lineage>
        <taxon>Eukaryota</taxon>
        <taxon>Metazoa</taxon>
        <taxon>Echinodermata</taxon>
        <taxon>Eleutherozoa</taxon>
        <taxon>Echinozoa</taxon>
        <taxon>Echinoidea</taxon>
        <taxon>Euechinoidea</taxon>
        <taxon>Echinacea</taxon>
        <taxon>Camarodonta</taxon>
        <taxon>Echinidea</taxon>
        <taxon>Strongylocentrotidae</taxon>
        <taxon>Strongylocentrotus</taxon>
    </lineage>
</organism>
<dbReference type="GO" id="GO:0000172">
    <property type="term" value="C:ribonuclease MRP complex"/>
    <property type="evidence" value="ECO:0000318"/>
    <property type="project" value="GO_Central"/>
</dbReference>
<dbReference type="PIRSF" id="PIRSF023803">
    <property type="entry name" value="Ribonuclease_P_prd"/>
    <property type="match status" value="1"/>
</dbReference>
<dbReference type="CTD" id="51367"/>
<dbReference type="RefSeq" id="XP_011663713.2">
    <property type="nucleotide sequence ID" value="XM_011665411.2"/>
</dbReference>
<dbReference type="AlphaFoldDB" id="A0A7M7RDN4"/>
<dbReference type="InParanoid" id="A0A7M7RDN4"/>
<evidence type="ECO:0000256" key="6">
    <source>
        <dbReference type="PIRNR" id="PIRNR023803"/>
    </source>
</evidence>
<comment type="function">
    <text evidence="6">Component of ribonuclease P, a protein complex that generates mature tRNA molecules by cleaving their 5'-ends.</text>
</comment>
<dbReference type="KEGG" id="spu:581994"/>
<comment type="subcellular location">
    <subcellularLocation>
        <location evidence="6">Nucleus</location>
        <location evidence="6">Nucleolus</location>
    </subcellularLocation>
</comment>
<dbReference type="InterPro" id="IPR002759">
    <property type="entry name" value="Pop5/Rpp14/Rnp2-like"/>
</dbReference>
<proteinExistence type="inferred from homology"/>
<dbReference type="GO" id="GO:0033204">
    <property type="term" value="F:ribonuclease P RNA binding"/>
    <property type="evidence" value="ECO:0007669"/>
    <property type="project" value="InterPro"/>
</dbReference>
<dbReference type="EnsemblMetazoa" id="XM_781971">
    <property type="protein sequence ID" value="XP_787064"/>
    <property type="gene ID" value="LOC581994"/>
</dbReference>
<dbReference type="PANTHER" id="PTHR48414">
    <property type="entry name" value="POP5 HOMOLOG, RIBONUCLEASE P_MRP SUBUNIT"/>
    <property type="match status" value="1"/>
</dbReference>
<dbReference type="InterPro" id="IPR016819">
    <property type="entry name" value="RNase_P/MRP_POP5"/>
</dbReference>
<accession>A0A7M7RDN4</accession>
<dbReference type="Gene3D" id="3.30.70.3250">
    <property type="entry name" value="Ribonuclease P, Pop5 subunit"/>
    <property type="match status" value="1"/>
</dbReference>
<dbReference type="SUPFAM" id="SSF160350">
    <property type="entry name" value="Rnp2-like"/>
    <property type="match status" value="1"/>
</dbReference>
<dbReference type="GO" id="GO:0001682">
    <property type="term" value="P:tRNA 5'-leader removal"/>
    <property type="evidence" value="ECO:0007669"/>
    <property type="project" value="InterPro"/>
</dbReference>